<evidence type="ECO:0000256" key="1">
    <source>
        <dbReference type="SAM" id="Phobius"/>
    </source>
</evidence>
<dbReference type="PANTHER" id="PTHR37938:SF1">
    <property type="entry name" value="BLL0215 PROTEIN"/>
    <property type="match status" value="1"/>
</dbReference>
<proteinExistence type="predicted"/>
<evidence type="ECO:0000313" key="4">
    <source>
        <dbReference type="Proteomes" id="UP000662572"/>
    </source>
</evidence>
<evidence type="ECO:0000313" key="3">
    <source>
        <dbReference type="EMBL" id="GGZ33473.1"/>
    </source>
</evidence>
<reference evidence="3" key="1">
    <citation type="journal article" date="2014" name="Int. J. Syst. Evol. Microbiol.">
        <title>Complete genome sequence of Corynebacterium casei LMG S-19264T (=DSM 44701T), isolated from a smear-ripened cheese.</title>
        <authorList>
            <consortium name="US DOE Joint Genome Institute (JGI-PGF)"/>
            <person name="Walter F."/>
            <person name="Albersmeier A."/>
            <person name="Kalinowski J."/>
            <person name="Ruckert C."/>
        </authorList>
    </citation>
    <scope>NUCLEOTIDE SEQUENCE</scope>
    <source>
        <strain evidence="3">KCTC 32296</strain>
    </source>
</reference>
<dbReference type="EMBL" id="BMZB01000002">
    <property type="protein sequence ID" value="GGZ33473.1"/>
    <property type="molecule type" value="Genomic_DNA"/>
</dbReference>
<dbReference type="AlphaFoldDB" id="A0A918UUA3"/>
<feature type="domain" description="YdbS-like PH" evidence="2">
    <location>
        <begin position="99"/>
        <end position="158"/>
    </location>
</feature>
<name>A0A918UUA3_9CAUL</name>
<dbReference type="Proteomes" id="UP000662572">
    <property type="component" value="Unassembled WGS sequence"/>
</dbReference>
<feature type="transmembrane region" description="Helical" evidence="1">
    <location>
        <begin position="30"/>
        <end position="47"/>
    </location>
</feature>
<comment type="caution">
    <text evidence="3">The sequence shown here is derived from an EMBL/GenBank/DDBJ whole genome shotgun (WGS) entry which is preliminary data.</text>
</comment>
<keyword evidence="1" id="KW-0812">Transmembrane</keyword>
<gene>
    <name evidence="3" type="ORF">GCM10011273_19740</name>
</gene>
<sequence length="186" mass="20436">MARYVDTALSVGEPILYDAKVHWAVFLEPFTKWIGTAVVLAIFWTFIGGRITGDLSETLADERATQALGWLSALSFTHIVILIAVLVGVQSLIKALIYYYNSDFVLTDRRVISKFGLLSRTTSEQRLSKVESIHVYQSFLGRLLNYGTVTVTGTGSSATKFGPMADPIGCKRAIETQLDLIKPDAG</sequence>
<evidence type="ECO:0000259" key="2">
    <source>
        <dbReference type="Pfam" id="PF03703"/>
    </source>
</evidence>
<protein>
    <recommendedName>
        <fullName evidence="2">YdbS-like PH domain-containing protein</fullName>
    </recommendedName>
</protein>
<dbReference type="InterPro" id="IPR005182">
    <property type="entry name" value="YdbS-like_PH"/>
</dbReference>
<reference evidence="3" key="2">
    <citation type="submission" date="2020-09" db="EMBL/GenBank/DDBJ databases">
        <authorList>
            <person name="Sun Q."/>
            <person name="Kim S."/>
        </authorList>
    </citation>
    <scope>NUCLEOTIDE SEQUENCE</scope>
    <source>
        <strain evidence="3">KCTC 32296</strain>
    </source>
</reference>
<keyword evidence="4" id="KW-1185">Reference proteome</keyword>
<dbReference type="Pfam" id="PF03703">
    <property type="entry name" value="bPH_2"/>
    <property type="match status" value="1"/>
</dbReference>
<accession>A0A918UUA3</accession>
<feature type="transmembrane region" description="Helical" evidence="1">
    <location>
        <begin position="67"/>
        <end position="89"/>
    </location>
</feature>
<dbReference type="RefSeq" id="WP_189486283.1">
    <property type="nucleotide sequence ID" value="NZ_BMZB01000002.1"/>
</dbReference>
<keyword evidence="1" id="KW-0472">Membrane</keyword>
<organism evidence="3 4">
    <name type="scientific">Asticcacaulis endophyticus</name>
    <dbReference type="NCBI Taxonomy" id="1395890"/>
    <lineage>
        <taxon>Bacteria</taxon>
        <taxon>Pseudomonadati</taxon>
        <taxon>Pseudomonadota</taxon>
        <taxon>Alphaproteobacteria</taxon>
        <taxon>Caulobacterales</taxon>
        <taxon>Caulobacteraceae</taxon>
        <taxon>Asticcacaulis</taxon>
    </lineage>
</organism>
<keyword evidence="1" id="KW-1133">Transmembrane helix</keyword>
<dbReference type="PANTHER" id="PTHR37938">
    <property type="entry name" value="BLL0215 PROTEIN"/>
    <property type="match status" value="1"/>
</dbReference>